<dbReference type="PANTHER" id="PTHR22911:SF103">
    <property type="entry name" value="BLR2811 PROTEIN"/>
    <property type="match status" value="1"/>
</dbReference>
<gene>
    <name evidence="3" type="ORF">KL771_20130</name>
</gene>
<dbReference type="Pfam" id="PF00892">
    <property type="entry name" value="EamA"/>
    <property type="match status" value="2"/>
</dbReference>
<feature type="transmembrane region" description="Helical" evidence="1">
    <location>
        <begin position="114"/>
        <end position="134"/>
    </location>
</feature>
<reference evidence="3 4" key="1">
    <citation type="submission" date="2021-06" db="EMBL/GenBank/DDBJ databases">
        <authorList>
            <person name="Grouzdev D.S."/>
            <person name="Koziaeva V."/>
        </authorList>
    </citation>
    <scope>NUCLEOTIDE SEQUENCE [LARGE SCALE GENOMIC DNA]</scope>
    <source>
        <strain evidence="3 4">22</strain>
    </source>
</reference>
<evidence type="ECO:0000256" key="1">
    <source>
        <dbReference type="SAM" id="Phobius"/>
    </source>
</evidence>
<protein>
    <submittedName>
        <fullName evidence="3">DMT family transporter</fullName>
    </submittedName>
</protein>
<dbReference type="InterPro" id="IPR000620">
    <property type="entry name" value="EamA_dom"/>
</dbReference>
<accession>A0A947GER2</accession>
<keyword evidence="1" id="KW-0472">Membrane</keyword>
<feature type="domain" description="EamA" evidence="2">
    <location>
        <begin position="191"/>
        <end position="315"/>
    </location>
</feature>
<feature type="transmembrane region" description="Helical" evidence="1">
    <location>
        <begin position="47"/>
        <end position="70"/>
    </location>
</feature>
<dbReference type="SUPFAM" id="SSF103481">
    <property type="entry name" value="Multidrug resistance efflux transporter EmrE"/>
    <property type="match status" value="2"/>
</dbReference>
<keyword evidence="1" id="KW-0812">Transmembrane</keyword>
<feature type="transmembrane region" description="Helical" evidence="1">
    <location>
        <begin position="82"/>
        <end position="102"/>
    </location>
</feature>
<keyword evidence="1" id="KW-1133">Transmembrane helix</keyword>
<evidence type="ECO:0000313" key="3">
    <source>
        <dbReference type="EMBL" id="MBT9291786.1"/>
    </source>
</evidence>
<feature type="transmembrane region" description="Helical" evidence="1">
    <location>
        <begin position="249"/>
        <end position="270"/>
    </location>
</feature>
<feature type="transmembrane region" description="Helical" evidence="1">
    <location>
        <begin position="303"/>
        <end position="321"/>
    </location>
</feature>
<feature type="transmembrane region" description="Helical" evidence="1">
    <location>
        <begin position="164"/>
        <end position="181"/>
    </location>
</feature>
<dbReference type="RefSeq" id="WP_261970314.1">
    <property type="nucleotide sequence ID" value="NZ_JAHHZF010000010.1"/>
</dbReference>
<dbReference type="EMBL" id="JAHHZF010000010">
    <property type="protein sequence ID" value="MBT9291786.1"/>
    <property type="molecule type" value="Genomic_DNA"/>
</dbReference>
<name>A0A947GER2_9HYPH</name>
<feature type="transmembrane region" description="Helical" evidence="1">
    <location>
        <begin position="221"/>
        <end position="243"/>
    </location>
</feature>
<feature type="transmembrane region" description="Helical" evidence="1">
    <location>
        <begin position="187"/>
        <end position="209"/>
    </location>
</feature>
<dbReference type="AlphaFoldDB" id="A0A947GER2"/>
<sequence length="335" mass="34859">MSPPPAAAATLADLESGIGLVARPARIPPRPAAAPAAPVATAPRERALFGIGLIILSTVFFSSTDVIAKMLTAQMPAIEVAWIRYAVFVAIVLPYAVAVRGTGALSTARPGLQILRALGMVGSSVLFIGGLRYLQVADATATNFIAPVFITALSVILLREKVGIRRWIATAVGLIGVLIVIRPGPDVFQSAALMPAGAALVWAFAAIATRIMAGSERPETTLVWSAGVGFLALSAAVPFVWVTPTQSQIELGILIGIGSTIGHGILVIAFRHASASVLAPFSYTQLIWASIFGFMAFGALPTAWTLIGGAIVAASGLYIAHREHIRARDARRAVA</sequence>
<dbReference type="InterPro" id="IPR037185">
    <property type="entry name" value="EmrE-like"/>
</dbReference>
<keyword evidence="4" id="KW-1185">Reference proteome</keyword>
<dbReference type="PANTHER" id="PTHR22911">
    <property type="entry name" value="ACYL-MALONYL CONDENSING ENZYME-RELATED"/>
    <property type="match status" value="1"/>
</dbReference>
<organism evidence="3 4">
    <name type="scientific">Prosthecodimorpha staleyi</name>
    <dbReference type="NCBI Taxonomy" id="2840188"/>
    <lineage>
        <taxon>Bacteria</taxon>
        <taxon>Pseudomonadati</taxon>
        <taxon>Pseudomonadota</taxon>
        <taxon>Alphaproteobacteria</taxon>
        <taxon>Hyphomicrobiales</taxon>
        <taxon>Ancalomicrobiaceae</taxon>
        <taxon>Prosthecodimorpha</taxon>
    </lineage>
</organism>
<feature type="transmembrane region" description="Helical" evidence="1">
    <location>
        <begin position="140"/>
        <end position="157"/>
    </location>
</feature>
<evidence type="ECO:0000259" key="2">
    <source>
        <dbReference type="Pfam" id="PF00892"/>
    </source>
</evidence>
<proteinExistence type="predicted"/>
<feature type="transmembrane region" description="Helical" evidence="1">
    <location>
        <begin position="277"/>
        <end position="297"/>
    </location>
</feature>
<feature type="domain" description="EamA" evidence="2">
    <location>
        <begin position="49"/>
        <end position="181"/>
    </location>
</feature>
<dbReference type="Proteomes" id="UP000766595">
    <property type="component" value="Unassembled WGS sequence"/>
</dbReference>
<comment type="caution">
    <text evidence="3">The sequence shown here is derived from an EMBL/GenBank/DDBJ whole genome shotgun (WGS) entry which is preliminary data.</text>
</comment>
<dbReference type="GO" id="GO:0016020">
    <property type="term" value="C:membrane"/>
    <property type="evidence" value="ECO:0007669"/>
    <property type="project" value="InterPro"/>
</dbReference>
<evidence type="ECO:0000313" key="4">
    <source>
        <dbReference type="Proteomes" id="UP000766595"/>
    </source>
</evidence>